<keyword evidence="8" id="KW-1185">Reference proteome</keyword>
<dbReference type="OrthoDB" id="1366754at2759"/>
<dbReference type="EMBL" id="LN835298">
    <property type="protein sequence ID" value="CRG98574.1"/>
    <property type="molecule type" value="Genomic_DNA"/>
</dbReference>
<dbReference type="Pfam" id="PF01823">
    <property type="entry name" value="MACPF"/>
    <property type="match status" value="1"/>
</dbReference>
<organism evidence="7 8">
    <name type="scientific">Plasmodium relictum</name>
    <dbReference type="NCBI Taxonomy" id="85471"/>
    <lineage>
        <taxon>Eukaryota</taxon>
        <taxon>Sar</taxon>
        <taxon>Alveolata</taxon>
        <taxon>Apicomplexa</taxon>
        <taxon>Aconoidasida</taxon>
        <taxon>Haemosporida</taxon>
        <taxon>Plasmodiidae</taxon>
        <taxon>Plasmodium</taxon>
        <taxon>Plasmodium (Haemamoeba)</taxon>
    </lineage>
</organism>
<dbReference type="KEGG" id="prel:PRELSG_0305900"/>
<evidence type="ECO:0000259" key="6">
    <source>
        <dbReference type="PROSITE" id="PS51412"/>
    </source>
</evidence>
<feature type="compositionally biased region" description="Basic residues" evidence="5">
    <location>
        <begin position="164"/>
        <end position="173"/>
    </location>
</feature>
<evidence type="ECO:0000313" key="7">
    <source>
        <dbReference type="EMBL" id="CRG98574.1"/>
    </source>
</evidence>
<dbReference type="PROSITE" id="PS51412">
    <property type="entry name" value="MACPF_2"/>
    <property type="match status" value="1"/>
</dbReference>
<evidence type="ECO:0000256" key="2">
    <source>
        <dbReference type="ARBA" id="ARBA00022525"/>
    </source>
</evidence>
<evidence type="ECO:0000313" key="8">
    <source>
        <dbReference type="Proteomes" id="UP000220158"/>
    </source>
</evidence>
<evidence type="ECO:0000256" key="5">
    <source>
        <dbReference type="SAM" id="MobiDB-lite"/>
    </source>
</evidence>
<evidence type="ECO:0000256" key="1">
    <source>
        <dbReference type="ARBA" id="ARBA00004613"/>
    </source>
</evidence>
<dbReference type="SMART" id="SM00457">
    <property type="entry name" value="MACPF"/>
    <property type="match status" value="1"/>
</dbReference>
<dbReference type="GO" id="GO:0031640">
    <property type="term" value="P:killing of cells of another organism"/>
    <property type="evidence" value="ECO:0007669"/>
    <property type="project" value="UniProtKB-KW"/>
</dbReference>
<dbReference type="GO" id="GO:0005576">
    <property type="term" value="C:extracellular region"/>
    <property type="evidence" value="ECO:0007669"/>
    <property type="project" value="UniProtKB-SubCell"/>
</dbReference>
<feature type="region of interest" description="Disordered" evidence="5">
    <location>
        <begin position="95"/>
        <end position="149"/>
    </location>
</feature>
<dbReference type="InterPro" id="IPR020864">
    <property type="entry name" value="MACPF"/>
</dbReference>
<dbReference type="Proteomes" id="UP000220158">
    <property type="component" value="Chromosome 3"/>
</dbReference>
<reference evidence="7 8" key="1">
    <citation type="submission" date="2015-04" db="EMBL/GenBank/DDBJ databases">
        <authorList>
            <consortium name="Pathogen Informatics"/>
        </authorList>
    </citation>
    <scope>NUCLEOTIDE SEQUENCE [LARGE SCALE GENOMIC DNA]</scope>
    <source>
        <strain evidence="7 8">SGS1</strain>
    </source>
</reference>
<keyword evidence="2" id="KW-0964">Secreted</keyword>
<accession>A0A1J1H1Y0</accession>
<feature type="region of interest" description="Disordered" evidence="5">
    <location>
        <begin position="154"/>
        <end position="173"/>
    </location>
</feature>
<dbReference type="AlphaFoldDB" id="A0A1J1H1Y0"/>
<dbReference type="OMA" id="IRPELSC"/>
<proteinExistence type="predicted"/>
<evidence type="ECO:0000256" key="4">
    <source>
        <dbReference type="ARBA" id="ARBA00023157"/>
    </source>
</evidence>
<feature type="compositionally biased region" description="Basic and acidic residues" evidence="5">
    <location>
        <begin position="99"/>
        <end position="110"/>
    </location>
</feature>
<feature type="compositionally biased region" description="Acidic residues" evidence="5">
    <location>
        <begin position="133"/>
        <end position="143"/>
    </location>
</feature>
<protein>
    <submittedName>
        <fullName evidence="7">Sporozoite micronemal protein essential for cell traversal, putative</fullName>
    </submittedName>
</protein>
<name>A0A1J1H1Y0_PLARL</name>
<feature type="domain" description="MACPF" evidence="6">
    <location>
        <begin position="215"/>
        <end position="564"/>
    </location>
</feature>
<comment type="subcellular location">
    <subcellularLocation>
        <location evidence="1">Secreted</location>
    </subcellularLocation>
</comment>
<dbReference type="GeneID" id="39734667"/>
<sequence>MCIFHIGFLNSINAERNKNYKKRENNNIISKKNENLMSIENGENILCSNKSCTNGENFSLINKDENINNSENSKKKDNQDSNDFYNSIEKIISENSLKNNDDENNKKSDNDGDNLNFNDDNIKEKDSNKNNSDSDDENNDDTEIDKVEKMKKKIKIKNEEKSKEKKKKYKKTKSKKYNFAIKEKKERKKKLKETNNRLHQKVNKNDEDEDEDGNNENLINDDPTVFPGLYFVGIGYDLLFGNPLGEADSLTDPGYRAQIYLMEWALSDEGVANDLVTLQPLNGWIRKESACSRIESINECSSVSDYSKTLSAEAKVEGGYIGLASFSASAGYKRFINEVSKRSKKTYFIKSNCIKYTIGLPPYVEWKTTTAFNNALNSLPPNFTGLDKDSECSSGVYKEKKSEEACKSVNSWIEFFKVYGTHIITEAQLGGKITKIIDVSTSSISKMKREGVSVKAEIRAQFGFASGGGSTNTNSNSSSKNNDENYNMKETLIVMGGNPIKDVTKEENLYEWSKTVSTNPMPINIKLTPISNIFDSDELKKSYEKALIYYSRVFGYSPHDTMQKEDKNIIAILTNSTTITKTSPPPISAECPHNEVVLFGFSLKQNFWNYTKNLKGYDIEICEAGSSSCTSKQGHSRKYDSAYLYMECGIQPLPFSEQVVSESSSTFNSAKCPNDYTIIFGFGLSSSSSRNNAAEYIYSTPCRPGLKECSVNMSSSNEKSYIYLVCVDTTIWTGVNNLSLVALDNFHGSVNRSQPFNDGKLVGECPSKGTILSGFKAEFNSSNPFVKAPFDKCAKSLAACSVHGCGKGIGLNNYRSLFMVLLCRNLE</sequence>
<feature type="region of interest" description="Disordered" evidence="5">
    <location>
        <begin position="184"/>
        <end position="220"/>
    </location>
</feature>
<dbReference type="RefSeq" id="XP_028531584.1">
    <property type="nucleotide sequence ID" value="XM_028680049.1"/>
</dbReference>
<keyword evidence="4" id="KW-1015">Disulfide bond</keyword>
<dbReference type="PANTHER" id="PTHR45742">
    <property type="entry name" value="COMPLEMENT COMPONENT C6"/>
    <property type="match status" value="1"/>
</dbReference>
<evidence type="ECO:0000256" key="3">
    <source>
        <dbReference type="ARBA" id="ARBA00022852"/>
    </source>
</evidence>
<keyword evidence="3" id="KW-0204">Cytolysis</keyword>
<gene>
    <name evidence="7" type="primary">PLP1</name>
    <name evidence="7" type="ORF">PRELSG_0305900</name>
</gene>
<dbReference type="VEuPathDB" id="PlasmoDB:PRELSG_0305900"/>
<dbReference type="PANTHER" id="PTHR45742:SF8">
    <property type="entry name" value="FLOCCULATION PROTEIN FLO11"/>
    <property type="match status" value="1"/>
</dbReference>